<keyword evidence="6" id="KW-0067">ATP-binding</keyword>
<comment type="similarity">
    <text evidence="1">Belongs to the CpsD/CapB family.</text>
</comment>
<reference evidence="10 11" key="1">
    <citation type="submission" date="2021-04" db="EMBL/GenBank/DDBJ databases">
        <title>Metabacillus sp. strain KIGAM252 whole genome sequence.</title>
        <authorList>
            <person name="Seo M.-J."/>
            <person name="Cho E.-S."/>
            <person name="Hwang C.Y."/>
            <person name="Yoon D.J."/>
        </authorList>
    </citation>
    <scope>NUCLEOTIDE SEQUENCE [LARGE SCALE GENOMIC DNA]</scope>
    <source>
        <strain evidence="10 11">KIGAM252</strain>
    </source>
</reference>
<evidence type="ECO:0000256" key="6">
    <source>
        <dbReference type="ARBA" id="ARBA00022840"/>
    </source>
</evidence>
<keyword evidence="3" id="KW-0808">Transferase</keyword>
<comment type="catalytic activity">
    <reaction evidence="8">
        <text>L-tyrosyl-[protein] + ATP = O-phospho-L-tyrosyl-[protein] + ADP + H(+)</text>
        <dbReference type="Rhea" id="RHEA:10596"/>
        <dbReference type="Rhea" id="RHEA-COMP:10136"/>
        <dbReference type="Rhea" id="RHEA-COMP:20101"/>
        <dbReference type="ChEBI" id="CHEBI:15378"/>
        <dbReference type="ChEBI" id="CHEBI:30616"/>
        <dbReference type="ChEBI" id="CHEBI:46858"/>
        <dbReference type="ChEBI" id="CHEBI:61978"/>
        <dbReference type="ChEBI" id="CHEBI:456216"/>
        <dbReference type="EC" id="2.7.10.2"/>
    </reaction>
</comment>
<sequence length="220" mass="24290">MFPISKAASKKTDRHRLTSYFNPMSKIADQYRSIRTNLQHNPETYKLKSYIVTSPGFKEGKSTTSVNLAVSFSQQGRKVLLIDGDSKNPSLHTTFKIDNSAGLSDVLRGDIRLEEAVGRTEIGRLDILTSGAIKFNHSELLATSALKNIIDYALKDYDCVVLDAPPLLETADVKVMASQCEGLILVVRVGKTDQSKLTDARKRLESFDTAILGIILNEAK</sequence>
<evidence type="ECO:0000259" key="9">
    <source>
        <dbReference type="Pfam" id="PF13614"/>
    </source>
</evidence>
<name>A0ABS5LH13_9BACI</name>
<dbReference type="Gene3D" id="3.40.50.300">
    <property type="entry name" value="P-loop containing nucleotide triphosphate hydrolases"/>
    <property type="match status" value="1"/>
</dbReference>
<evidence type="ECO:0000256" key="5">
    <source>
        <dbReference type="ARBA" id="ARBA00022777"/>
    </source>
</evidence>
<evidence type="ECO:0000256" key="7">
    <source>
        <dbReference type="ARBA" id="ARBA00023137"/>
    </source>
</evidence>
<keyword evidence="4" id="KW-0547">Nucleotide-binding</keyword>
<dbReference type="InterPro" id="IPR027417">
    <property type="entry name" value="P-loop_NTPase"/>
</dbReference>
<dbReference type="NCBIfam" id="TIGR01007">
    <property type="entry name" value="eps_fam"/>
    <property type="match status" value="1"/>
</dbReference>
<keyword evidence="5 10" id="KW-0418">Kinase</keyword>
<keyword evidence="7" id="KW-0829">Tyrosine-protein kinase</keyword>
<evidence type="ECO:0000313" key="11">
    <source>
        <dbReference type="Proteomes" id="UP000682403"/>
    </source>
</evidence>
<proteinExistence type="inferred from homology"/>
<dbReference type="SUPFAM" id="SSF52540">
    <property type="entry name" value="P-loop containing nucleoside triphosphate hydrolases"/>
    <property type="match status" value="1"/>
</dbReference>
<keyword evidence="11" id="KW-1185">Reference proteome</keyword>
<evidence type="ECO:0000256" key="1">
    <source>
        <dbReference type="ARBA" id="ARBA00007316"/>
    </source>
</evidence>
<gene>
    <name evidence="10" type="ORF">J9317_12905</name>
</gene>
<dbReference type="PANTHER" id="PTHR32309:SF13">
    <property type="entry name" value="FERRIC ENTEROBACTIN TRANSPORT PROTEIN FEPE"/>
    <property type="match status" value="1"/>
</dbReference>
<dbReference type="Pfam" id="PF13614">
    <property type="entry name" value="AAA_31"/>
    <property type="match status" value="1"/>
</dbReference>
<dbReference type="EMBL" id="JAGVRK010000001">
    <property type="protein sequence ID" value="MBS2969664.1"/>
    <property type="molecule type" value="Genomic_DNA"/>
</dbReference>
<dbReference type="RefSeq" id="WP_211559213.1">
    <property type="nucleotide sequence ID" value="NZ_JAGVRK010000001.1"/>
</dbReference>
<dbReference type="InterPro" id="IPR005702">
    <property type="entry name" value="Wzc-like_C"/>
</dbReference>
<dbReference type="CDD" id="cd05387">
    <property type="entry name" value="BY-kinase"/>
    <property type="match status" value="1"/>
</dbReference>
<evidence type="ECO:0000256" key="8">
    <source>
        <dbReference type="ARBA" id="ARBA00051245"/>
    </source>
</evidence>
<dbReference type="InterPro" id="IPR025669">
    <property type="entry name" value="AAA_dom"/>
</dbReference>
<accession>A0ABS5LH13</accession>
<evidence type="ECO:0000256" key="4">
    <source>
        <dbReference type="ARBA" id="ARBA00022741"/>
    </source>
</evidence>
<comment type="caution">
    <text evidence="10">The sequence shown here is derived from an EMBL/GenBank/DDBJ whole genome shotgun (WGS) entry which is preliminary data.</text>
</comment>
<dbReference type="PANTHER" id="PTHR32309">
    <property type="entry name" value="TYROSINE-PROTEIN KINASE"/>
    <property type="match status" value="1"/>
</dbReference>
<dbReference type="Proteomes" id="UP000682403">
    <property type="component" value="Unassembled WGS sequence"/>
</dbReference>
<feature type="domain" description="AAA" evidence="9">
    <location>
        <begin position="60"/>
        <end position="178"/>
    </location>
</feature>
<dbReference type="InterPro" id="IPR050445">
    <property type="entry name" value="Bact_polysacc_biosynth/exp"/>
</dbReference>
<evidence type="ECO:0000256" key="2">
    <source>
        <dbReference type="ARBA" id="ARBA00011903"/>
    </source>
</evidence>
<dbReference type="GO" id="GO:0016301">
    <property type="term" value="F:kinase activity"/>
    <property type="evidence" value="ECO:0007669"/>
    <property type="project" value="UniProtKB-KW"/>
</dbReference>
<organism evidence="10 11">
    <name type="scientific">Metabacillus flavus</name>
    <dbReference type="NCBI Taxonomy" id="2823519"/>
    <lineage>
        <taxon>Bacteria</taxon>
        <taxon>Bacillati</taxon>
        <taxon>Bacillota</taxon>
        <taxon>Bacilli</taxon>
        <taxon>Bacillales</taxon>
        <taxon>Bacillaceae</taxon>
        <taxon>Metabacillus</taxon>
    </lineage>
</organism>
<dbReference type="EC" id="2.7.10.2" evidence="2"/>
<evidence type="ECO:0000256" key="3">
    <source>
        <dbReference type="ARBA" id="ARBA00022679"/>
    </source>
</evidence>
<evidence type="ECO:0000313" key="10">
    <source>
        <dbReference type="EMBL" id="MBS2969664.1"/>
    </source>
</evidence>
<protein>
    <recommendedName>
        <fullName evidence="2">non-specific protein-tyrosine kinase</fullName>
        <ecNumber evidence="2">2.7.10.2</ecNumber>
    </recommendedName>
</protein>